<evidence type="ECO:0000259" key="2">
    <source>
        <dbReference type="SMART" id="SM00062"/>
    </source>
</evidence>
<evidence type="ECO:0000313" key="4">
    <source>
        <dbReference type="EMBL" id="MFD2140894.1"/>
    </source>
</evidence>
<proteinExistence type="predicted"/>
<dbReference type="Gene3D" id="3.40.190.10">
    <property type="entry name" value="Periplasmic binding protein-like II"/>
    <property type="match status" value="2"/>
</dbReference>
<dbReference type="InterPro" id="IPR001320">
    <property type="entry name" value="Iontro_rcpt_C"/>
</dbReference>
<dbReference type="Proteomes" id="UP001597299">
    <property type="component" value="Unassembled WGS sequence"/>
</dbReference>
<dbReference type="PANTHER" id="PTHR35936">
    <property type="entry name" value="MEMBRANE-BOUND LYTIC MUREIN TRANSGLYCOSYLASE F"/>
    <property type="match status" value="1"/>
</dbReference>
<dbReference type="SUPFAM" id="SSF53850">
    <property type="entry name" value="Periplasmic binding protein-like II"/>
    <property type="match status" value="1"/>
</dbReference>
<feature type="domain" description="Solute-binding protein family 3/N-terminal" evidence="2">
    <location>
        <begin position="22"/>
        <end position="250"/>
    </location>
</feature>
<dbReference type="PANTHER" id="PTHR35936:SF35">
    <property type="entry name" value="L-CYSTINE-BINDING PROTEIN TCYJ"/>
    <property type="match status" value="1"/>
</dbReference>
<evidence type="ECO:0000256" key="1">
    <source>
        <dbReference type="ARBA" id="ARBA00022729"/>
    </source>
</evidence>
<dbReference type="InterPro" id="IPR001638">
    <property type="entry name" value="Solute-binding_3/MltF_N"/>
</dbReference>
<feature type="domain" description="Ionotropic glutamate receptor C-terminal" evidence="3">
    <location>
        <begin position="23"/>
        <end position="249"/>
    </location>
</feature>
<accession>A0ABW4YXN5</accession>
<dbReference type="SMART" id="SM00079">
    <property type="entry name" value="PBPe"/>
    <property type="match status" value="1"/>
</dbReference>
<comment type="caution">
    <text evidence="4">The sequence shown here is derived from an EMBL/GenBank/DDBJ whole genome shotgun (WGS) entry which is preliminary data.</text>
</comment>
<dbReference type="CDD" id="cd01001">
    <property type="entry name" value="PBP2_HisJ_LAO_like"/>
    <property type="match status" value="1"/>
</dbReference>
<evidence type="ECO:0000313" key="5">
    <source>
        <dbReference type="Proteomes" id="UP001597299"/>
    </source>
</evidence>
<organism evidence="4 5">
    <name type="scientific">Ancylobacter oerskovii</name>
    <dbReference type="NCBI Taxonomy" id="459519"/>
    <lineage>
        <taxon>Bacteria</taxon>
        <taxon>Pseudomonadati</taxon>
        <taxon>Pseudomonadota</taxon>
        <taxon>Alphaproteobacteria</taxon>
        <taxon>Hyphomicrobiales</taxon>
        <taxon>Xanthobacteraceae</taxon>
        <taxon>Ancylobacter</taxon>
    </lineage>
</organism>
<gene>
    <name evidence="4" type="ORF">ACFSNC_10820</name>
</gene>
<name>A0ABW4YXN5_9HYPH</name>
<dbReference type="SMART" id="SM00062">
    <property type="entry name" value="PBPb"/>
    <property type="match status" value="1"/>
</dbReference>
<dbReference type="Pfam" id="PF00497">
    <property type="entry name" value="SBP_bac_3"/>
    <property type="match status" value="1"/>
</dbReference>
<evidence type="ECO:0000259" key="3">
    <source>
        <dbReference type="SMART" id="SM00079"/>
    </source>
</evidence>
<sequence>MPGFWDPRRQPEKPDVTRVPVQIRFVTTEDYPPFSFRGEDGRPAGFNIDLARAICSELAITCSLEVVPFEALTEALAGGKADAAIAGLAISPASREAVDFSDRYFRSPARFVARKADVLPAVTPDLVASKTVGVVAGTAHEAYLRDFFAEAAIRSYPTPEEARAALLRREVDLVFGDGVQLAFWLNGSSSEACCAFAGGPFTESLYFGEGMGIAVRRGDDALRQSLNYALAQIWENGAYVDLYLRWFPIGVY</sequence>
<reference evidence="5" key="1">
    <citation type="journal article" date="2019" name="Int. J. Syst. Evol. Microbiol.">
        <title>The Global Catalogue of Microorganisms (GCM) 10K type strain sequencing project: providing services to taxonomists for standard genome sequencing and annotation.</title>
        <authorList>
            <consortium name="The Broad Institute Genomics Platform"/>
            <consortium name="The Broad Institute Genome Sequencing Center for Infectious Disease"/>
            <person name="Wu L."/>
            <person name="Ma J."/>
        </authorList>
    </citation>
    <scope>NUCLEOTIDE SEQUENCE [LARGE SCALE GENOMIC DNA]</scope>
    <source>
        <strain evidence="5">CCM 7435</strain>
    </source>
</reference>
<protein>
    <submittedName>
        <fullName evidence="4">Transporter substrate-binding domain-containing protein</fullName>
    </submittedName>
</protein>
<dbReference type="RefSeq" id="WP_343207638.1">
    <property type="nucleotide sequence ID" value="NZ_JAHBGB010000002.1"/>
</dbReference>
<keyword evidence="5" id="KW-1185">Reference proteome</keyword>
<keyword evidence="1" id="KW-0732">Signal</keyword>
<dbReference type="EMBL" id="JBHUHD010000001">
    <property type="protein sequence ID" value="MFD2140894.1"/>
    <property type="molecule type" value="Genomic_DNA"/>
</dbReference>